<dbReference type="SMART" id="SM01126">
    <property type="entry name" value="DDE_Tnp_IS1595"/>
    <property type="match status" value="1"/>
</dbReference>
<dbReference type="PANTHER" id="PTHR47163:SF2">
    <property type="entry name" value="SI:DKEY-17M8.2"/>
    <property type="match status" value="1"/>
</dbReference>
<dbReference type="AlphaFoldDB" id="A0A1F7JXJ0"/>
<dbReference type="Pfam" id="PF12762">
    <property type="entry name" value="DDE_Tnp_IS1595"/>
    <property type="match status" value="1"/>
</dbReference>
<organism evidence="2 3">
    <name type="scientific">Candidatus Roizmanbacteria bacterium RIFCSPLOWO2_02_FULL_43_10</name>
    <dbReference type="NCBI Taxonomy" id="1802078"/>
    <lineage>
        <taxon>Bacteria</taxon>
        <taxon>Candidatus Roizmaniibacteriota</taxon>
    </lineage>
</organism>
<sequence length="225" mass="26645">MTGKRRDNFRIRISEKKLRLIIRCFAVDCSATQTGKIVHANRNTANRYYEFFRDLIVKDGLKERYELNIVNGIEADESYFGPRRVRGKRGRGASKKVIVFGLLKRHGRVYTEVIPTAKQIEILPIIRKTVATGADIYTDGWRSYDALAVYGYNHKKVKHHTDEFVRGDTHINGIESFWSWTKHRLNKFHGVHKRHFKRYLLESEWRFNHRDDMEKLLKLLIKQGR</sequence>
<feature type="domain" description="ISXO2-like transposase" evidence="1">
    <location>
        <begin position="69"/>
        <end position="208"/>
    </location>
</feature>
<dbReference type="EMBL" id="MGBC01000022">
    <property type="protein sequence ID" value="OGK60305.1"/>
    <property type="molecule type" value="Genomic_DNA"/>
</dbReference>
<dbReference type="InterPro" id="IPR024445">
    <property type="entry name" value="Tnp_ISXO2-like"/>
</dbReference>
<dbReference type="Proteomes" id="UP000176269">
    <property type="component" value="Unassembled WGS sequence"/>
</dbReference>
<comment type="caution">
    <text evidence="2">The sequence shown here is derived from an EMBL/GenBank/DDBJ whole genome shotgun (WGS) entry which is preliminary data.</text>
</comment>
<dbReference type="InterPro" id="IPR053164">
    <property type="entry name" value="IS1016-like_transposase"/>
</dbReference>
<reference evidence="2 3" key="1">
    <citation type="journal article" date="2016" name="Nat. Commun.">
        <title>Thousands of microbial genomes shed light on interconnected biogeochemical processes in an aquifer system.</title>
        <authorList>
            <person name="Anantharaman K."/>
            <person name="Brown C.T."/>
            <person name="Hug L.A."/>
            <person name="Sharon I."/>
            <person name="Castelle C.J."/>
            <person name="Probst A.J."/>
            <person name="Thomas B.C."/>
            <person name="Singh A."/>
            <person name="Wilkins M.J."/>
            <person name="Karaoz U."/>
            <person name="Brodie E.L."/>
            <person name="Williams K.H."/>
            <person name="Hubbard S.S."/>
            <person name="Banfield J.F."/>
        </authorList>
    </citation>
    <scope>NUCLEOTIDE SEQUENCE [LARGE SCALE GENOMIC DNA]</scope>
</reference>
<gene>
    <name evidence="2" type="ORF">A3I56_04405</name>
</gene>
<protein>
    <recommendedName>
        <fullName evidence="1">ISXO2-like transposase domain-containing protein</fullName>
    </recommendedName>
</protein>
<proteinExistence type="predicted"/>
<evidence type="ECO:0000313" key="3">
    <source>
        <dbReference type="Proteomes" id="UP000176269"/>
    </source>
</evidence>
<evidence type="ECO:0000259" key="1">
    <source>
        <dbReference type="SMART" id="SM01126"/>
    </source>
</evidence>
<accession>A0A1F7JXJ0</accession>
<dbReference type="NCBIfam" id="NF033547">
    <property type="entry name" value="transpos_IS1595"/>
    <property type="match status" value="1"/>
</dbReference>
<name>A0A1F7JXJ0_9BACT</name>
<dbReference type="PANTHER" id="PTHR47163">
    <property type="entry name" value="DDE_TNP_IS1595 DOMAIN-CONTAINING PROTEIN"/>
    <property type="match status" value="1"/>
</dbReference>
<evidence type="ECO:0000313" key="2">
    <source>
        <dbReference type="EMBL" id="OGK60305.1"/>
    </source>
</evidence>